<feature type="binding site" evidence="5">
    <location>
        <begin position="193"/>
        <end position="196"/>
    </location>
    <ligand>
        <name>substrate</name>
    </ligand>
</feature>
<dbReference type="PROSITE" id="PS00092">
    <property type="entry name" value="N6_MTASE"/>
    <property type="match status" value="1"/>
</dbReference>
<dbReference type="NCBIfam" id="TIGR03534">
    <property type="entry name" value="RF_mod_PrmC"/>
    <property type="match status" value="1"/>
</dbReference>
<evidence type="ECO:0000256" key="2">
    <source>
        <dbReference type="ARBA" id="ARBA00022679"/>
    </source>
</evidence>
<dbReference type="KEGG" id="lrs:PX52LOC_01234"/>
<evidence type="ECO:0000256" key="5">
    <source>
        <dbReference type="HAMAP-Rule" id="MF_02126"/>
    </source>
</evidence>
<dbReference type="PANTHER" id="PTHR18895">
    <property type="entry name" value="HEMK METHYLTRANSFERASE"/>
    <property type="match status" value="1"/>
</dbReference>
<dbReference type="InterPro" id="IPR040758">
    <property type="entry name" value="PrmC_N"/>
</dbReference>
<comment type="catalytic activity">
    <reaction evidence="4 5">
        <text>L-glutaminyl-[peptide chain release factor] + S-adenosyl-L-methionine = N(5)-methyl-L-glutaminyl-[peptide chain release factor] + S-adenosyl-L-homocysteine + H(+)</text>
        <dbReference type="Rhea" id="RHEA:42896"/>
        <dbReference type="Rhea" id="RHEA-COMP:10271"/>
        <dbReference type="Rhea" id="RHEA-COMP:10272"/>
        <dbReference type="ChEBI" id="CHEBI:15378"/>
        <dbReference type="ChEBI" id="CHEBI:30011"/>
        <dbReference type="ChEBI" id="CHEBI:57856"/>
        <dbReference type="ChEBI" id="CHEBI:59789"/>
        <dbReference type="ChEBI" id="CHEBI:61891"/>
        <dbReference type="EC" id="2.1.1.297"/>
    </reaction>
</comment>
<dbReference type="InterPro" id="IPR029063">
    <property type="entry name" value="SAM-dependent_MTases_sf"/>
</dbReference>
<dbReference type="InterPro" id="IPR002052">
    <property type="entry name" value="DNA_methylase_N6_adenine_CS"/>
</dbReference>
<comment type="caution">
    <text evidence="5">Lacks conserved residue(s) required for the propagation of feature annotation.</text>
</comment>
<dbReference type="GO" id="GO:0102559">
    <property type="term" value="F:peptide chain release factor N(5)-glutamine methyltransferase activity"/>
    <property type="evidence" value="ECO:0007669"/>
    <property type="project" value="UniProtKB-EC"/>
</dbReference>
<evidence type="ECO:0000313" key="8">
    <source>
        <dbReference type="EMBL" id="QEL14346.1"/>
    </source>
</evidence>
<dbReference type="GO" id="GO:0032259">
    <property type="term" value="P:methylation"/>
    <property type="evidence" value="ECO:0007669"/>
    <property type="project" value="UniProtKB-KW"/>
</dbReference>
<dbReference type="RefSeq" id="WP_149109242.1">
    <property type="nucleotide sequence ID" value="NZ_CP042425.1"/>
</dbReference>
<keyword evidence="2 5" id="KW-0808">Transferase</keyword>
<dbReference type="HAMAP" id="MF_02126">
    <property type="entry name" value="RF_methyltr_PrmC"/>
    <property type="match status" value="1"/>
</dbReference>
<dbReference type="CDD" id="cd02440">
    <property type="entry name" value="AdoMet_MTases"/>
    <property type="match status" value="1"/>
</dbReference>
<keyword evidence="1 5" id="KW-0489">Methyltransferase</keyword>
<evidence type="ECO:0000256" key="4">
    <source>
        <dbReference type="ARBA" id="ARBA00048391"/>
    </source>
</evidence>
<evidence type="ECO:0000313" key="9">
    <source>
        <dbReference type="Proteomes" id="UP000324974"/>
    </source>
</evidence>
<dbReference type="InterPro" id="IPR004556">
    <property type="entry name" value="HemK-like"/>
</dbReference>
<dbReference type="Gene3D" id="1.10.8.10">
    <property type="entry name" value="DNA helicase RuvA subunit, C-terminal domain"/>
    <property type="match status" value="1"/>
</dbReference>
<evidence type="ECO:0000256" key="3">
    <source>
        <dbReference type="ARBA" id="ARBA00022691"/>
    </source>
</evidence>
<dbReference type="GO" id="GO:0003676">
    <property type="term" value="F:nucleic acid binding"/>
    <property type="evidence" value="ECO:0007669"/>
    <property type="project" value="InterPro"/>
</dbReference>
<feature type="binding site" evidence="5">
    <location>
        <position position="193"/>
    </location>
    <ligand>
        <name>S-adenosyl-L-methionine</name>
        <dbReference type="ChEBI" id="CHEBI:59789"/>
    </ligand>
</feature>
<keyword evidence="3 5" id="KW-0949">S-adenosyl-L-methionine</keyword>
<feature type="domain" description="Release factor glutamine methyltransferase N-terminal" evidence="7">
    <location>
        <begin position="11"/>
        <end position="80"/>
    </location>
</feature>
<dbReference type="NCBIfam" id="TIGR00536">
    <property type="entry name" value="hemK_fam"/>
    <property type="match status" value="1"/>
</dbReference>
<evidence type="ECO:0000259" key="7">
    <source>
        <dbReference type="Pfam" id="PF17827"/>
    </source>
</evidence>
<name>A0A5C1A8K7_9BACT</name>
<dbReference type="Proteomes" id="UP000324974">
    <property type="component" value="Chromosome"/>
</dbReference>
<feature type="binding site" evidence="5">
    <location>
        <begin position="125"/>
        <end position="129"/>
    </location>
    <ligand>
        <name>S-adenosyl-L-methionine</name>
        <dbReference type="ChEBI" id="CHEBI:59789"/>
    </ligand>
</feature>
<dbReference type="Pfam" id="PF05175">
    <property type="entry name" value="MTS"/>
    <property type="match status" value="1"/>
</dbReference>
<keyword evidence="9" id="KW-1185">Reference proteome</keyword>
<dbReference type="EMBL" id="CP042425">
    <property type="protein sequence ID" value="QEL14346.1"/>
    <property type="molecule type" value="Genomic_DNA"/>
</dbReference>
<accession>A0A5C1A8K7</accession>
<sequence length="289" mass="31474">MAETAWTIKALLQWTTEHFTKKGLDSPRLDAELLLAHVLNCKRIDLIVRYDELPTDAEKTAFRELVKKRLDRCPTAYLVGVREFYLLPFEVTPAVLIPRPDTETLVDAAIDFLKKRPTPTALDVGTGSGCVAVSLANAVKAATVTAADVSPDALAVAKRNAKRNGVADRVQFLNGNLFSPLSAGTSFDLIVSNPPYIPPVEIETLMPEVKDHEPRIALDGGTDGLAFYRRLSAESGRWLKPGGGLMVEIGHTQADAVRNLFESAGFQVGKTIKDRGGRPRVVVGKMEKA</sequence>
<proteinExistence type="inferred from homology"/>
<evidence type="ECO:0000256" key="1">
    <source>
        <dbReference type="ARBA" id="ARBA00022603"/>
    </source>
</evidence>
<dbReference type="AlphaFoldDB" id="A0A5C1A8K7"/>
<dbReference type="Gene3D" id="3.40.50.150">
    <property type="entry name" value="Vaccinia Virus protein VP39"/>
    <property type="match status" value="1"/>
</dbReference>
<dbReference type="InterPro" id="IPR050320">
    <property type="entry name" value="N5-glutamine_MTase"/>
</dbReference>
<dbReference type="EC" id="2.1.1.297" evidence="5"/>
<protein>
    <recommendedName>
        <fullName evidence="5">Release factor glutamine methyltransferase</fullName>
        <shortName evidence="5">RF MTase</shortName>
        <ecNumber evidence="5">2.1.1.297</ecNumber>
    </recommendedName>
    <alternativeName>
        <fullName evidence="5">N5-glutamine methyltransferase PrmC</fullName>
    </alternativeName>
    <alternativeName>
        <fullName evidence="5">Protein-(glutamine-N5) MTase PrmC</fullName>
    </alternativeName>
    <alternativeName>
        <fullName evidence="5">Protein-glutamine N-methyltransferase PrmC</fullName>
    </alternativeName>
</protein>
<organism evidence="8 9">
    <name type="scientific">Limnoglobus roseus</name>
    <dbReference type="NCBI Taxonomy" id="2598579"/>
    <lineage>
        <taxon>Bacteria</taxon>
        <taxon>Pseudomonadati</taxon>
        <taxon>Planctomycetota</taxon>
        <taxon>Planctomycetia</taxon>
        <taxon>Gemmatales</taxon>
        <taxon>Gemmataceae</taxon>
        <taxon>Limnoglobus</taxon>
    </lineage>
</organism>
<comment type="similarity">
    <text evidence="5">Belongs to the protein N5-glutamine methyltransferase family. PrmC subfamily.</text>
</comment>
<dbReference type="FunFam" id="3.40.50.150:FF:000053">
    <property type="entry name" value="Release factor glutamine methyltransferase"/>
    <property type="match status" value="1"/>
</dbReference>
<feature type="domain" description="Methyltransferase small" evidence="6">
    <location>
        <begin position="111"/>
        <end position="196"/>
    </location>
</feature>
<dbReference type="OrthoDB" id="9800643at2"/>
<dbReference type="Pfam" id="PF17827">
    <property type="entry name" value="PrmC_N"/>
    <property type="match status" value="1"/>
</dbReference>
<evidence type="ECO:0000259" key="6">
    <source>
        <dbReference type="Pfam" id="PF05175"/>
    </source>
</evidence>
<feature type="binding site" evidence="5">
    <location>
        <position position="148"/>
    </location>
    <ligand>
        <name>S-adenosyl-L-methionine</name>
        <dbReference type="ChEBI" id="CHEBI:59789"/>
    </ligand>
</feature>
<dbReference type="PANTHER" id="PTHR18895:SF74">
    <property type="entry name" value="MTRF1L RELEASE FACTOR GLUTAMINE METHYLTRANSFERASE"/>
    <property type="match status" value="1"/>
</dbReference>
<dbReference type="InterPro" id="IPR019874">
    <property type="entry name" value="RF_methyltr_PrmC"/>
</dbReference>
<reference evidence="9" key="1">
    <citation type="submission" date="2019-08" db="EMBL/GenBank/DDBJ databases">
        <title>Limnoglobus roseus gen. nov., sp. nov., a novel freshwater planctomycete with a giant genome from the family Gemmataceae.</title>
        <authorList>
            <person name="Kulichevskaya I.S."/>
            <person name="Naumoff D.G."/>
            <person name="Miroshnikov K."/>
            <person name="Ivanova A."/>
            <person name="Philippov D.A."/>
            <person name="Hakobyan A."/>
            <person name="Rijpstra I.C."/>
            <person name="Sinninghe Damste J.S."/>
            <person name="Liesack W."/>
            <person name="Dedysh S.N."/>
        </authorList>
    </citation>
    <scope>NUCLEOTIDE SEQUENCE [LARGE SCALE GENOMIC DNA]</scope>
    <source>
        <strain evidence="9">PX52</strain>
    </source>
</reference>
<dbReference type="SUPFAM" id="SSF53335">
    <property type="entry name" value="S-adenosyl-L-methionine-dependent methyltransferases"/>
    <property type="match status" value="1"/>
</dbReference>
<gene>
    <name evidence="5 8" type="primary">prmC</name>
    <name evidence="8" type="ORF">PX52LOC_01234</name>
</gene>
<dbReference type="InterPro" id="IPR007848">
    <property type="entry name" value="Small_mtfrase_dom"/>
</dbReference>
<comment type="function">
    <text evidence="5">Methylates the class 1 translation termination release factors RF1/PrfA and RF2/PrfB on the glutamine residue of the universally conserved GGQ motif.</text>
</comment>